<dbReference type="EC" id="5.1.3.13" evidence="5"/>
<evidence type="ECO:0000313" key="7">
    <source>
        <dbReference type="Proteomes" id="UP000053271"/>
    </source>
</evidence>
<dbReference type="Gene3D" id="2.60.120.10">
    <property type="entry name" value="Jelly Rolls"/>
    <property type="match status" value="1"/>
</dbReference>
<dbReference type="EMBL" id="LMWS01000015">
    <property type="protein sequence ID" value="KUN38641.1"/>
    <property type="molecule type" value="Genomic_DNA"/>
</dbReference>
<comment type="function">
    <text evidence="5">Catalyzes the epimerization of the C3' and C5'positions of dTDP-6-deoxy-D-xylo-4-hexulose, forming dTDP-6-deoxy-L-lyxo-4-hexulose.</text>
</comment>
<dbReference type="CDD" id="cd00438">
    <property type="entry name" value="cupin_RmlC"/>
    <property type="match status" value="1"/>
</dbReference>
<evidence type="ECO:0000256" key="2">
    <source>
        <dbReference type="ARBA" id="ARBA00023235"/>
    </source>
</evidence>
<name>A0A101QYY0_9ACTN</name>
<organism evidence="6 7">
    <name type="scientific">Streptomyces longwoodensis</name>
    <dbReference type="NCBI Taxonomy" id="68231"/>
    <lineage>
        <taxon>Bacteria</taxon>
        <taxon>Bacillati</taxon>
        <taxon>Actinomycetota</taxon>
        <taxon>Actinomycetes</taxon>
        <taxon>Kitasatosporales</taxon>
        <taxon>Streptomycetaceae</taxon>
        <taxon>Streptomyces</taxon>
    </lineage>
</organism>
<dbReference type="GO" id="GO:0019305">
    <property type="term" value="P:dTDP-rhamnose biosynthetic process"/>
    <property type="evidence" value="ECO:0007669"/>
    <property type="project" value="UniProtKB-UniRule"/>
</dbReference>
<dbReference type="STRING" id="68231.AQJ30_12825"/>
<dbReference type="GeneID" id="91425491"/>
<evidence type="ECO:0000256" key="4">
    <source>
        <dbReference type="PIRSR" id="PIRSR600888-3"/>
    </source>
</evidence>
<comment type="pathway">
    <text evidence="5">Carbohydrate biosynthesis; dTDP-L-rhamnose biosynthesis.</text>
</comment>
<accession>A0A101QYY0</accession>
<dbReference type="InterPro" id="IPR011051">
    <property type="entry name" value="RmlC_Cupin_sf"/>
</dbReference>
<gene>
    <name evidence="6" type="ORF">AQJ30_12825</name>
</gene>
<dbReference type="InterPro" id="IPR000888">
    <property type="entry name" value="RmlC-like"/>
</dbReference>
<dbReference type="RefSeq" id="WP_067232849.1">
    <property type="nucleotide sequence ID" value="NZ_JBFADE010000048.1"/>
</dbReference>
<dbReference type="Proteomes" id="UP000053271">
    <property type="component" value="Unassembled WGS sequence"/>
</dbReference>
<feature type="site" description="Participates in a stacking interaction with the thymidine ring of dTDP-4-oxo-6-deoxyglucose" evidence="4">
    <location>
        <position position="136"/>
    </location>
</feature>
<dbReference type="GO" id="GO:0000271">
    <property type="term" value="P:polysaccharide biosynthetic process"/>
    <property type="evidence" value="ECO:0007669"/>
    <property type="project" value="TreeGrafter"/>
</dbReference>
<dbReference type="Pfam" id="PF00908">
    <property type="entry name" value="dTDP_sugar_isom"/>
    <property type="match status" value="1"/>
</dbReference>
<feature type="active site" description="Proton acceptor" evidence="3">
    <location>
        <position position="60"/>
    </location>
</feature>
<keyword evidence="7" id="KW-1185">Reference proteome</keyword>
<sequence length="202" mass="21940">MRALGVEGAWLLEPAVFPDERGSFHEWYRGEEFRAATGQELPLAQANSSLSRRGVLRGVHFADVPPGQAKYVTCARGAVLDVVVDLRVGSPGFGRWEAVRLDDVTHRALYLAEGLGHAFLALADDTVVVYLCSTGYAPEREHGVHPLDPELGIAWPADVPPVLSPKDDAAPSLAQARASGLLPSYDACRARYRELRGLTGRR</sequence>
<dbReference type="PANTHER" id="PTHR21047">
    <property type="entry name" value="DTDP-6-DEOXY-D-GLUCOSE-3,5 EPIMERASE"/>
    <property type="match status" value="1"/>
</dbReference>
<dbReference type="InterPro" id="IPR014710">
    <property type="entry name" value="RmlC-like_jellyroll"/>
</dbReference>
<evidence type="ECO:0000256" key="1">
    <source>
        <dbReference type="ARBA" id="ARBA00010154"/>
    </source>
</evidence>
<comment type="catalytic activity">
    <reaction evidence="5">
        <text>dTDP-4-dehydro-6-deoxy-alpha-D-glucose = dTDP-4-dehydro-beta-L-rhamnose</text>
        <dbReference type="Rhea" id="RHEA:16969"/>
        <dbReference type="ChEBI" id="CHEBI:57649"/>
        <dbReference type="ChEBI" id="CHEBI:62830"/>
        <dbReference type="EC" id="5.1.3.13"/>
    </reaction>
</comment>
<dbReference type="NCBIfam" id="TIGR01221">
    <property type="entry name" value="rmlC"/>
    <property type="match status" value="1"/>
</dbReference>
<comment type="similarity">
    <text evidence="1 5">Belongs to the dTDP-4-dehydrorhamnose 3,5-epimerase family.</text>
</comment>
<dbReference type="PANTHER" id="PTHR21047:SF2">
    <property type="entry name" value="THYMIDINE DIPHOSPHO-4-KETO-RHAMNOSE 3,5-EPIMERASE"/>
    <property type="match status" value="1"/>
</dbReference>
<dbReference type="GO" id="GO:0008830">
    <property type="term" value="F:dTDP-4-dehydrorhamnose 3,5-epimerase activity"/>
    <property type="evidence" value="ECO:0007669"/>
    <property type="project" value="UniProtKB-UniRule"/>
</dbReference>
<feature type="active site" description="Proton donor" evidence="3">
    <location>
        <position position="130"/>
    </location>
</feature>
<proteinExistence type="inferred from homology"/>
<dbReference type="UniPathway" id="UPA00124"/>
<evidence type="ECO:0000313" key="6">
    <source>
        <dbReference type="EMBL" id="KUN38641.1"/>
    </source>
</evidence>
<evidence type="ECO:0000256" key="5">
    <source>
        <dbReference type="RuleBase" id="RU364069"/>
    </source>
</evidence>
<evidence type="ECO:0000256" key="3">
    <source>
        <dbReference type="PIRSR" id="PIRSR600888-1"/>
    </source>
</evidence>
<keyword evidence="2 5" id="KW-0413">Isomerase</keyword>
<dbReference type="GO" id="GO:0005829">
    <property type="term" value="C:cytosol"/>
    <property type="evidence" value="ECO:0007669"/>
    <property type="project" value="TreeGrafter"/>
</dbReference>
<reference evidence="6 7" key="1">
    <citation type="submission" date="2015-10" db="EMBL/GenBank/DDBJ databases">
        <title>Draft genome sequence of Streptomyces longwoodensis DSM 41677, type strain for the species Streptomyces longwoodensis.</title>
        <authorList>
            <person name="Ruckert C."/>
            <person name="Winkler A."/>
            <person name="Kalinowski J."/>
            <person name="Kampfer P."/>
            <person name="Glaeser S."/>
        </authorList>
    </citation>
    <scope>NUCLEOTIDE SEQUENCE [LARGE SCALE GENOMIC DNA]</scope>
    <source>
        <strain evidence="6 7">DSM 41677</strain>
    </source>
</reference>
<comment type="caution">
    <text evidence="6">The sequence shown here is derived from an EMBL/GenBank/DDBJ whole genome shotgun (WGS) entry which is preliminary data.</text>
</comment>
<dbReference type="SUPFAM" id="SSF51182">
    <property type="entry name" value="RmlC-like cupins"/>
    <property type="match status" value="1"/>
</dbReference>
<dbReference type="AlphaFoldDB" id="A0A101QYY0"/>
<protein>
    <recommendedName>
        <fullName evidence="5">dTDP-4-dehydrorhamnose 3,5-epimerase</fullName>
        <ecNumber evidence="5">5.1.3.13</ecNumber>
    </recommendedName>
    <alternativeName>
        <fullName evidence="5">Thymidine diphospho-4-keto-rhamnose 3,5-epimerase</fullName>
    </alternativeName>
</protein>
<comment type="subunit">
    <text evidence="5">Homodimer.</text>
</comment>